<dbReference type="SUPFAM" id="SSF49373">
    <property type="entry name" value="Invasin/intimin cell-adhesion fragments"/>
    <property type="match status" value="1"/>
</dbReference>
<comment type="caution">
    <text evidence="3">The sequence shown here is derived from an EMBL/GenBank/DDBJ whole genome shotgun (WGS) entry which is preliminary data.</text>
</comment>
<evidence type="ECO:0000256" key="1">
    <source>
        <dbReference type="SAM" id="MobiDB-lite"/>
    </source>
</evidence>
<accession>A0A9D9DAD7</accession>
<feature type="chain" id="PRO_5039151091" description="MBL fold metallo-hydrolase" evidence="2">
    <location>
        <begin position="24"/>
        <end position="503"/>
    </location>
</feature>
<dbReference type="PANTHER" id="PTHR30619">
    <property type="entry name" value="DNA INTERNALIZATION/COMPETENCE PROTEIN COMEC/REC2"/>
    <property type="match status" value="1"/>
</dbReference>
<dbReference type="InterPro" id="IPR008964">
    <property type="entry name" value="Invasin/intimin_cell_adhesion"/>
</dbReference>
<dbReference type="AlphaFoldDB" id="A0A9D9DAD7"/>
<reference evidence="3" key="2">
    <citation type="journal article" date="2021" name="PeerJ">
        <title>Extensive microbial diversity within the chicken gut microbiome revealed by metagenomics and culture.</title>
        <authorList>
            <person name="Gilroy R."/>
            <person name="Ravi A."/>
            <person name="Getino M."/>
            <person name="Pursley I."/>
            <person name="Horton D.L."/>
            <person name="Alikhan N.F."/>
            <person name="Baker D."/>
            <person name="Gharbi K."/>
            <person name="Hall N."/>
            <person name="Watson M."/>
            <person name="Adriaenssens E.M."/>
            <person name="Foster-Nyarko E."/>
            <person name="Jarju S."/>
            <person name="Secka A."/>
            <person name="Antonio M."/>
            <person name="Oren A."/>
            <person name="Chaudhuri R.R."/>
            <person name="La Ragione R."/>
            <person name="Hildebrand F."/>
            <person name="Pallen M.J."/>
        </authorList>
    </citation>
    <scope>NUCLEOTIDE SEQUENCE</scope>
    <source>
        <strain evidence="3">1748</strain>
    </source>
</reference>
<keyword evidence="2" id="KW-0732">Signal</keyword>
<dbReference type="SUPFAM" id="SSF56281">
    <property type="entry name" value="Metallo-hydrolase/oxidoreductase"/>
    <property type="match status" value="1"/>
</dbReference>
<dbReference type="InterPro" id="IPR036866">
    <property type="entry name" value="RibonucZ/Hydroxyglut_hydro"/>
</dbReference>
<dbReference type="Gene3D" id="3.60.15.10">
    <property type="entry name" value="Ribonuclease Z/Hydroxyacylglutathione hydrolase-like"/>
    <property type="match status" value="1"/>
</dbReference>
<dbReference type="EMBL" id="JADING010000138">
    <property type="protein sequence ID" value="MBO8414749.1"/>
    <property type="molecule type" value="Genomic_DNA"/>
</dbReference>
<name>A0A9D9DAD7_9BACL</name>
<dbReference type="PROSITE" id="PS51257">
    <property type="entry name" value="PROKAR_LIPOPROTEIN"/>
    <property type="match status" value="1"/>
</dbReference>
<feature type="signal peptide" evidence="2">
    <location>
        <begin position="1"/>
        <end position="23"/>
    </location>
</feature>
<dbReference type="PANTHER" id="PTHR30619:SF1">
    <property type="entry name" value="RECOMBINATION PROTEIN 2"/>
    <property type="match status" value="1"/>
</dbReference>
<organism evidence="3 4">
    <name type="scientific">Candidatus Scatoplasma merdavium</name>
    <dbReference type="NCBI Taxonomy" id="2840932"/>
    <lineage>
        <taxon>Bacteria</taxon>
        <taxon>Bacillati</taxon>
        <taxon>Bacillota</taxon>
        <taxon>Bacilli</taxon>
        <taxon>Bacillales</taxon>
        <taxon>Candidatus Scatoplasma</taxon>
    </lineage>
</organism>
<evidence type="ECO:0000256" key="2">
    <source>
        <dbReference type="SAM" id="SignalP"/>
    </source>
</evidence>
<feature type="compositionally biased region" description="Polar residues" evidence="1">
    <location>
        <begin position="386"/>
        <end position="395"/>
    </location>
</feature>
<reference evidence="3" key="1">
    <citation type="submission" date="2020-10" db="EMBL/GenBank/DDBJ databases">
        <authorList>
            <person name="Gilroy R."/>
        </authorList>
    </citation>
    <scope>NUCLEOTIDE SEQUENCE</scope>
    <source>
        <strain evidence="3">1748</strain>
    </source>
</reference>
<evidence type="ECO:0000313" key="4">
    <source>
        <dbReference type="Proteomes" id="UP000823629"/>
    </source>
</evidence>
<protein>
    <recommendedName>
        <fullName evidence="5">MBL fold metallo-hydrolase</fullName>
    </recommendedName>
</protein>
<dbReference type="InterPro" id="IPR052159">
    <property type="entry name" value="Competence_DNA_uptake"/>
</dbReference>
<evidence type="ECO:0000313" key="3">
    <source>
        <dbReference type="EMBL" id="MBO8414749.1"/>
    </source>
</evidence>
<sequence>MKRKYTLLLAAALLSLVSCNDEAVSSSLSSSNSTSSSISSNLAPTSISITFNGNAASELDATIGSSLTLGVKIDQTGYEDKVIWTSSDQSILTVSSGVVTPLKEGTAIVSATIEGYTYLSSSVFINVAPKVEQTGVGSGLSKDDPIFKGYEGGEEIEIYFLEMRQIYSDSIFIKKGNFEVLIDAGYPYDGLYISEFLKEHMPDGRLDMLMLSHSDGDHIDGLTNALADVENISLMIDYGGVNTGNVGKIREKYIAKGTKYYSAYDCVNYISGASDRFYLTEDIYLDILDTGNYVTADENGASNPNSVACIFNYKDFKFFTGGDLTSSSEADLLRRESLPHVTLFKAHHHGSSGSNSQALLDMLDPVGVAISAAIAGRYGQEPGPANPNNTYNLDGTSGHPHDEAIERIYNAPRLSENLNLYWSGVNGTMCFTSDGSDSFTFHGSPTMKGYYDLTLTNGTPVWDDEINDWKNKVTGEEDKKLHETKIFKFRNLEYTLPEKYQID</sequence>
<evidence type="ECO:0008006" key="5">
    <source>
        <dbReference type="Google" id="ProtNLM"/>
    </source>
</evidence>
<gene>
    <name evidence="3" type="ORF">IAC78_04710</name>
</gene>
<feature type="region of interest" description="Disordered" evidence="1">
    <location>
        <begin position="379"/>
        <end position="399"/>
    </location>
</feature>
<dbReference type="Gene3D" id="2.60.40.1080">
    <property type="match status" value="1"/>
</dbReference>
<dbReference type="Proteomes" id="UP000823629">
    <property type="component" value="Unassembled WGS sequence"/>
</dbReference>
<proteinExistence type="predicted"/>